<proteinExistence type="predicted"/>
<evidence type="ECO:0000313" key="1">
    <source>
        <dbReference type="EMBL" id="EEH06111.1"/>
    </source>
</evidence>
<accession>C0NQZ7</accession>
<organism evidence="1 2">
    <name type="scientific">Ajellomyces capsulatus (strain G186AR / H82 / ATCC MYA-2454 / RMSCC 2432)</name>
    <name type="common">Darling's disease fungus</name>
    <name type="synonym">Histoplasma capsulatum</name>
    <dbReference type="NCBI Taxonomy" id="447093"/>
    <lineage>
        <taxon>Eukaryota</taxon>
        <taxon>Fungi</taxon>
        <taxon>Dikarya</taxon>
        <taxon>Ascomycota</taxon>
        <taxon>Pezizomycotina</taxon>
        <taxon>Eurotiomycetes</taxon>
        <taxon>Eurotiomycetidae</taxon>
        <taxon>Onygenales</taxon>
        <taxon>Ajellomycetaceae</taxon>
        <taxon>Histoplasma</taxon>
    </lineage>
</organism>
<dbReference type="HOGENOM" id="CLU_2157647_0_0_1"/>
<gene>
    <name evidence="1" type="ORF">HCBG_05427</name>
</gene>
<dbReference type="AlphaFoldDB" id="C0NQZ7"/>
<name>C0NQZ7_AJECG</name>
<protein>
    <submittedName>
        <fullName evidence="1">Uncharacterized protein</fullName>
    </submittedName>
</protein>
<reference evidence="1" key="1">
    <citation type="submission" date="2009-02" db="EMBL/GenBank/DDBJ databases">
        <title>The Genome Sequence of Ajellomyces capsulatus strain G186AR.</title>
        <authorList>
            <consortium name="The Broad Institute Genome Sequencing Platform"/>
            <person name="Champion M."/>
            <person name="Cuomo C."/>
            <person name="Ma L.-J."/>
            <person name="Henn M.R."/>
            <person name="Sil A."/>
            <person name="Goldman B."/>
            <person name="Young S.K."/>
            <person name="Kodira C.D."/>
            <person name="Zeng Q."/>
            <person name="Koehrsen M."/>
            <person name="Alvarado L."/>
            <person name="Berlin A."/>
            <person name="Borenstein D."/>
            <person name="Chen Z."/>
            <person name="Engels R."/>
            <person name="Freedman E."/>
            <person name="Gellesch M."/>
            <person name="Goldberg J."/>
            <person name="Griggs A."/>
            <person name="Gujja S."/>
            <person name="Heiman D."/>
            <person name="Hepburn T."/>
            <person name="Howarth C."/>
            <person name="Jen D."/>
            <person name="Larson L."/>
            <person name="Lewis B."/>
            <person name="Mehta T."/>
            <person name="Park D."/>
            <person name="Pearson M."/>
            <person name="Roberts A."/>
            <person name="Saif S."/>
            <person name="Shea T."/>
            <person name="Shenoy N."/>
            <person name="Sisk P."/>
            <person name="Stolte C."/>
            <person name="Sykes S."/>
            <person name="Walk T."/>
            <person name="White J."/>
            <person name="Yandava C."/>
            <person name="Klein B."/>
            <person name="McEwen J.G."/>
            <person name="Puccia R."/>
            <person name="Goldman G.H."/>
            <person name="Felipe M.S."/>
            <person name="Nino-Vega G."/>
            <person name="San-Blas G."/>
            <person name="Taylor J."/>
            <person name="Mendoza L."/>
            <person name="Galagan J."/>
            <person name="Nusbaum C."/>
            <person name="Birren B."/>
        </authorList>
    </citation>
    <scope>NUCLEOTIDE SEQUENCE</scope>
    <source>
        <strain evidence="1">G186AR</strain>
    </source>
</reference>
<sequence>MRSRPPLELAEVGRARIYLLCRPGQTSRGASHVAWRIVKPHRQALASVDLETTRLSRYFNQPRLGCEPPVSSGGRMIQTECNPRSRKRVEIWMGMQWQGKDAEGEDREQLT</sequence>
<dbReference type="Proteomes" id="UP000001631">
    <property type="component" value="Unassembled WGS sequence"/>
</dbReference>
<dbReference type="RefSeq" id="XP_045286592.1">
    <property type="nucleotide sequence ID" value="XM_045432476.1"/>
</dbReference>
<dbReference type="GeneID" id="69038443"/>
<evidence type="ECO:0000313" key="2">
    <source>
        <dbReference type="Proteomes" id="UP000001631"/>
    </source>
</evidence>
<dbReference type="InParanoid" id="C0NQZ7"/>
<keyword evidence="2" id="KW-1185">Reference proteome</keyword>
<dbReference type="EMBL" id="GG663369">
    <property type="protein sequence ID" value="EEH06111.1"/>
    <property type="molecule type" value="Genomic_DNA"/>
</dbReference>